<protein>
    <submittedName>
        <fullName evidence="2">Class I SAM-dependent methyltransferase</fullName>
    </submittedName>
</protein>
<evidence type="ECO:0000313" key="2">
    <source>
        <dbReference type="EMBL" id="MFD1189468.1"/>
    </source>
</evidence>
<keyword evidence="3" id="KW-1185">Reference proteome</keyword>
<dbReference type="EMBL" id="JBHTLQ010000004">
    <property type="protein sequence ID" value="MFD1189468.1"/>
    <property type="molecule type" value="Genomic_DNA"/>
</dbReference>
<dbReference type="Proteomes" id="UP001597216">
    <property type="component" value="Unassembled WGS sequence"/>
</dbReference>
<evidence type="ECO:0000259" key="1">
    <source>
        <dbReference type="Pfam" id="PF08241"/>
    </source>
</evidence>
<dbReference type="GO" id="GO:0008168">
    <property type="term" value="F:methyltransferase activity"/>
    <property type="evidence" value="ECO:0007669"/>
    <property type="project" value="UniProtKB-KW"/>
</dbReference>
<dbReference type="InterPro" id="IPR029063">
    <property type="entry name" value="SAM-dependent_MTases_sf"/>
</dbReference>
<dbReference type="Gene3D" id="3.40.50.150">
    <property type="entry name" value="Vaccinia Virus protein VP39"/>
    <property type="match status" value="1"/>
</dbReference>
<proteinExistence type="predicted"/>
<comment type="caution">
    <text evidence="2">The sequence shown here is derived from an EMBL/GenBank/DDBJ whole genome shotgun (WGS) entry which is preliminary data.</text>
</comment>
<organism evidence="2 3">
    <name type="scientific">Phenylobacterium conjunctum</name>
    <dbReference type="NCBI Taxonomy" id="1298959"/>
    <lineage>
        <taxon>Bacteria</taxon>
        <taxon>Pseudomonadati</taxon>
        <taxon>Pseudomonadota</taxon>
        <taxon>Alphaproteobacteria</taxon>
        <taxon>Caulobacterales</taxon>
        <taxon>Caulobacteraceae</taxon>
        <taxon>Phenylobacterium</taxon>
    </lineage>
</organism>
<reference evidence="3" key="1">
    <citation type="journal article" date="2019" name="Int. J. Syst. Evol. Microbiol.">
        <title>The Global Catalogue of Microorganisms (GCM) 10K type strain sequencing project: providing services to taxonomists for standard genome sequencing and annotation.</title>
        <authorList>
            <consortium name="The Broad Institute Genomics Platform"/>
            <consortium name="The Broad Institute Genome Sequencing Center for Infectious Disease"/>
            <person name="Wu L."/>
            <person name="Ma J."/>
        </authorList>
    </citation>
    <scope>NUCLEOTIDE SEQUENCE [LARGE SCALE GENOMIC DNA]</scope>
    <source>
        <strain evidence="3">CCUG 55074</strain>
    </source>
</reference>
<evidence type="ECO:0000313" key="3">
    <source>
        <dbReference type="Proteomes" id="UP001597216"/>
    </source>
</evidence>
<dbReference type="InterPro" id="IPR013216">
    <property type="entry name" value="Methyltransf_11"/>
</dbReference>
<dbReference type="GO" id="GO:0032259">
    <property type="term" value="P:methylation"/>
    <property type="evidence" value="ECO:0007669"/>
    <property type="project" value="UniProtKB-KW"/>
</dbReference>
<gene>
    <name evidence="2" type="ORF">ACFQ27_02660</name>
</gene>
<dbReference type="Pfam" id="PF08241">
    <property type="entry name" value="Methyltransf_11"/>
    <property type="match status" value="1"/>
</dbReference>
<feature type="domain" description="Methyltransferase type 11" evidence="1">
    <location>
        <begin position="102"/>
        <end position="151"/>
    </location>
</feature>
<name>A0ABW3SXT0_9CAUL</name>
<dbReference type="SUPFAM" id="SSF53335">
    <property type="entry name" value="S-adenosyl-L-methionine-dependent methyltransferases"/>
    <property type="match status" value="1"/>
</dbReference>
<keyword evidence="2" id="KW-0489">Methyltransferase</keyword>
<dbReference type="CDD" id="cd02440">
    <property type="entry name" value="AdoMet_MTases"/>
    <property type="match status" value="1"/>
</dbReference>
<sequence length="273" mass="31132">MTAYHLEVEGRCPVCEQDATFISRDPWLRDHFLCQSCGSQPRERALMRILAQIAPNWRELAIHESSPCTAASHRLASQAPGYVASQYAEGYELGSMHPEFGQRVEDLERQTFEDARFDIVVTQDVFEHIFAPDRAIEEIARTLKPGGFHICTVPIMNKAEPSVRRARRRKDGAVEHLLPEVYHGNPVDPRGALVTVDWGYDIADYLDRHSGLSTTIWTLEDMSQGISAEYIEVLVSRKPKAGELEPDGLPQTDWRRRLKAWRRKTAARLSPRR</sequence>
<accession>A0ABW3SXT0</accession>
<keyword evidence="2" id="KW-0808">Transferase</keyword>
<dbReference type="RefSeq" id="WP_374346989.1">
    <property type="nucleotide sequence ID" value="NZ_JBHTLQ010000004.1"/>
</dbReference>